<evidence type="ECO:0000313" key="7">
    <source>
        <dbReference type="Proteomes" id="UP000563524"/>
    </source>
</evidence>
<dbReference type="SMART" id="SM00257">
    <property type="entry name" value="LysM"/>
    <property type="match status" value="1"/>
</dbReference>
<sequence>MVKLFSFEKKAGKQEVKDEEGGGFFSDLFKREGQKNAEKVQAEKKGDRVILKGRVPKKEDAERMIVSAGNTKGVAEVESQIEVEEPAENAKPDYTMYTVKSGDTLSKIAKAHYGDAMAYDIIFEANKPMLKDPDEIYPGQVLRVPPKDDAIA</sequence>
<accession>A0A840I363</accession>
<evidence type="ECO:0000256" key="2">
    <source>
        <dbReference type="ARBA" id="ARBA00022490"/>
    </source>
</evidence>
<dbReference type="FunFam" id="3.10.350.10:FF:000001">
    <property type="entry name" value="Peptidoglycan-binding protein LysM"/>
    <property type="match status" value="1"/>
</dbReference>
<dbReference type="Pfam" id="PF04972">
    <property type="entry name" value="BON"/>
    <property type="match status" value="1"/>
</dbReference>
<evidence type="ECO:0000256" key="3">
    <source>
        <dbReference type="ARBA" id="ARBA00072219"/>
    </source>
</evidence>
<dbReference type="RefSeq" id="WP_183816904.1">
    <property type="nucleotide sequence ID" value="NZ_JACHOB010000002.1"/>
</dbReference>
<reference evidence="6 7" key="1">
    <citation type="submission" date="2020-08" db="EMBL/GenBank/DDBJ databases">
        <title>Genomic Encyclopedia of Type Strains, Phase IV (KMG-IV): sequencing the most valuable type-strain genomes for metagenomic binning, comparative biology and taxonomic classification.</title>
        <authorList>
            <person name="Goeker M."/>
        </authorList>
    </citation>
    <scope>NUCLEOTIDE SEQUENCE [LARGE SCALE GENOMIC DNA]</scope>
    <source>
        <strain evidence="6 7">DSM 102850</strain>
    </source>
</reference>
<dbReference type="PROSITE" id="PS50914">
    <property type="entry name" value="BON"/>
    <property type="match status" value="1"/>
</dbReference>
<dbReference type="InterPro" id="IPR007055">
    <property type="entry name" value="BON_dom"/>
</dbReference>
<dbReference type="InterPro" id="IPR018392">
    <property type="entry name" value="LysM"/>
</dbReference>
<dbReference type="NCBIfam" id="NF008399">
    <property type="entry name" value="PRK11198.1"/>
    <property type="match status" value="1"/>
</dbReference>
<proteinExistence type="predicted"/>
<organism evidence="6 7">
    <name type="scientific">Parvularcula dongshanensis</name>
    <dbReference type="NCBI Taxonomy" id="1173995"/>
    <lineage>
        <taxon>Bacteria</taxon>
        <taxon>Pseudomonadati</taxon>
        <taxon>Pseudomonadota</taxon>
        <taxon>Alphaproteobacteria</taxon>
        <taxon>Parvularculales</taxon>
        <taxon>Parvularculaceae</taxon>
        <taxon>Parvularcula</taxon>
    </lineage>
</organism>
<dbReference type="Pfam" id="PF01476">
    <property type="entry name" value="LysM"/>
    <property type="match status" value="1"/>
</dbReference>
<dbReference type="InterPro" id="IPR052196">
    <property type="entry name" value="Bact_Kbp"/>
</dbReference>
<dbReference type="CDD" id="cd00118">
    <property type="entry name" value="LysM"/>
    <property type="match status" value="1"/>
</dbReference>
<name>A0A840I363_9PROT</name>
<keyword evidence="2" id="KW-0963">Cytoplasm</keyword>
<feature type="domain" description="BON" evidence="4">
    <location>
        <begin position="17"/>
        <end position="85"/>
    </location>
</feature>
<keyword evidence="7" id="KW-1185">Reference proteome</keyword>
<dbReference type="Proteomes" id="UP000563524">
    <property type="component" value="Unassembled WGS sequence"/>
</dbReference>
<dbReference type="AlphaFoldDB" id="A0A840I363"/>
<evidence type="ECO:0000313" key="6">
    <source>
        <dbReference type="EMBL" id="MBB4658721.1"/>
    </source>
</evidence>
<comment type="subcellular location">
    <subcellularLocation>
        <location evidence="1">Cytoplasm</location>
    </subcellularLocation>
</comment>
<protein>
    <recommendedName>
        <fullName evidence="3">Potassium binding protein Kbp</fullName>
    </recommendedName>
</protein>
<evidence type="ECO:0000259" key="4">
    <source>
        <dbReference type="PROSITE" id="PS50914"/>
    </source>
</evidence>
<dbReference type="PANTHER" id="PTHR34700">
    <property type="entry name" value="POTASSIUM BINDING PROTEIN KBP"/>
    <property type="match status" value="1"/>
</dbReference>
<dbReference type="EMBL" id="JACHOB010000002">
    <property type="protein sequence ID" value="MBB4658721.1"/>
    <property type="molecule type" value="Genomic_DNA"/>
</dbReference>
<dbReference type="PROSITE" id="PS51782">
    <property type="entry name" value="LYSM"/>
    <property type="match status" value="1"/>
</dbReference>
<evidence type="ECO:0000256" key="1">
    <source>
        <dbReference type="ARBA" id="ARBA00004496"/>
    </source>
</evidence>
<dbReference type="InterPro" id="IPR036779">
    <property type="entry name" value="LysM_dom_sf"/>
</dbReference>
<dbReference type="GO" id="GO:0005737">
    <property type="term" value="C:cytoplasm"/>
    <property type="evidence" value="ECO:0007669"/>
    <property type="project" value="UniProtKB-SubCell"/>
</dbReference>
<feature type="domain" description="LysM" evidence="5">
    <location>
        <begin position="95"/>
        <end position="144"/>
    </location>
</feature>
<dbReference type="PANTHER" id="PTHR34700:SF8">
    <property type="entry name" value="POTASSIUM BINDING PROTEIN KBP"/>
    <property type="match status" value="1"/>
</dbReference>
<evidence type="ECO:0000259" key="5">
    <source>
        <dbReference type="PROSITE" id="PS51782"/>
    </source>
</evidence>
<comment type="caution">
    <text evidence="6">The sequence shown here is derived from an EMBL/GenBank/DDBJ whole genome shotgun (WGS) entry which is preliminary data.</text>
</comment>
<gene>
    <name evidence="6" type="ORF">GGQ59_001235</name>
</gene>
<dbReference type="SUPFAM" id="SSF54106">
    <property type="entry name" value="LysM domain"/>
    <property type="match status" value="1"/>
</dbReference>
<dbReference type="Gene3D" id="3.10.350.10">
    <property type="entry name" value="LysM domain"/>
    <property type="match status" value="1"/>
</dbReference>